<reference evidence="2" key="1">
    <citation type="submission" date="2023-07" db="EMBL/GenBank/DDBJ databases">
        <title>Sorghum-associated microbial communities from plants grown in Nebraska, USA.</title>
        <authorList>
            <person name="Schachtman D."/>
        </authorList>
    </citation>
    <scope>NUCLEOTIDE SEQUENCE</scope>
    <source>
        <strain evidence="2">BE80</strain>
    </source>
</reference>
<organism evidence="2 3">
    <name type="scientific">Paenibacillus amylolyticus</name>
    <dbReference type="NCBI Taxonomy" id="1451"/>
    <lineage>
        <taxon>Bacteria</taxon>
        <taxon>Bacillati</taxon>
        <taxon>Bacillota</taxon>
        <taxon>Bacilli</taxon>
        <taxon>Bacillales</taxon>
        <taxon>Paenibacillaceae</taxon>
        <taxon>Paenibacillus</taxon>
    </lineage>
</organism>
<dbReference type="EMBL" id="JAVDTR010000015">
    <property type="protein sequence ID" value="MDR6726209.1"/>
    <property type="molecule type" value="Genomic_DNA"/>
</dbReference>
<evidence type="ECO:0000256" key="1">
    <source>
        <dbReference type="SAM" id="SignalP"/>
    </source>
</evidence>
<evidence type="ECO:0000313" key="3">
    <source>
        <dbReference type="Proteomes" id="UP001254832"/>
    </source>
</evidence>
<feature type="signal peptide" evidence="1">
    <location>
        <begin position="1"/>
        <end position="31"/>
    </location>
</feature>
<feature type="chain" id="PRO_5042860920" evidence="1">
    <location>
        <begin position="32"/>
        <end position="263"/>
    </location>
</feature>
<gene>
    <name evidence="2" type="ORF">J2W91_004715</name>
</gene>
<comment type="caution">
    <text evidence="2">The sequence shown here is derived from an EMBL/GenBank/DDBJ whole genome shotgun (WGS) entry which is preliminary data.</text>
</comment>
<sequence>MSKYKVLNKSIISIIVAFITILLTFSPNAHAQQVTGPPKLHHKGNHYSPYIGGSTQAVNGWSTVVLSTSTLMDDNKRLGRTYVQAWARLDTIKATYGNYYIPTVAAIETKMKSTTADSSYVFDLTGTNPGKNLKTHELDTKIFDLLDYKVSGVGLIGSLLNQYSNGITSGTDPNLSNTKNGTLTFLWPTDASLSNTISWKDANRAIGPYKKSGVTAEFNFRILNGLKINVAPQARVQYGLYTATTITPLKIWSAEAYVNHTIN</sequence>
<accession>A0AAP5H996</accession>
<proteinExistence type="predicted"/>
<keyword evidence="1" id="KW-0732">Signal</keyword>
<dbReference type="AlphaFoldDB" id="A0AAP5H996"/>
<protein>
    <submittedName>
        <fullName evidence="2">Uncharacterized protein</fullName>
    </submittedName>
</protein>
<evidence type="ECO:0000313" key="2">
    <source>
        <dbReference type="EMBL" id="MDR6726209.1"/>
    </source>
</evidence>
<dbReference type="RefSeq" id="WP_310144241.1">
    <property type="nucleotide sequence ID" value="NZ_JAVDTR010000015.1"/>
</dbReference>
<dbReference type="Proteomes" id="UP001254832">
    <property type="component" value="Unassembled WGS sequence"/>
</dbReference>
<name>A0AAP5H996_PAEAM</name>